<dbReference type="Pfam" id="PF13091">
    <property type="entry name" value="PLDc_2"/>
    <property type="match status" value="1"/>
</dbReference>
<evidence type="ECO:0000313" key="4">
    <source>
        <dbReference type="Proteomes" id="UP000197679"/>
    </source>
</evidence>
<dbReference type="AlphaFoldDB" id="A0A218NND2"/>
<evidence type="ECO:0000313" key="3">
    <source>
        <dbReference type="EMBL" id="ASI13962.1"/>
    </source>
</evidence>
<name>A0A218NND2_9ARCH</name>
<keyword evidence="3" id="KW-0547">Nucleotide-binding</keyword>
<keyword evidence="3" id="KW-0067">ATP-binding</keyword>
<organism evidence="3 4">
    <name type="scientific">Candidatus Mancarchaeum acidiphilum</name>
    <dbReference type="NCBI Taxonomy" id="1920749"/>
    <lineage>
        <taxon>Archaea</taxon>
        <taxon>Candidatus Micrarchaeota</taxon>
        <taxon>Candidatus Mancarchaeum</taxon>
    </lineage>
</organism>
<dbReference type="EMBL" id="CP019964">
    <property type="protein sequence ID" value="ASI13962.1"/>
    <property type="molecule type" value="Genomic_DNA"/>
</dbReference>
<keyword evidence="3" id="KW-0347">Helicase</keyword>
<proteinExistence type="predicted"/>
<feature type="transmembrane region" description="Helical" evidence="1">
    <location>
        <begin position="101"/>
        <end position="122"/>
    </location>
</feature>
<evidence type="ECO:0000256" key="1">
    <source>
        <dbReference type="SAM" id="Phobius"/>
    </source>
</evidence>
<dbReference type="OrthoDB" id="6396at2157"/>
<dbReference type="KEGG" id="marh:Mia14_0659"/>
<dbReference type="Proteomes" id="UP000197679">
    <property type="component" value="Chromosome"/>
</dbReference>
<dbReference type="RefSeq" id="WP_088820226.1">
    <property type="nucleotide sequence ID" value="NZ_CP019964.1"/>
</dbReference>
<protein>
    <submittedName>
        <fullName evidence="3">Type III restriction endonuclease/helicase</fullName>
    </submittedName>
</protein>
<dbReference type="SUPFAM" id="SSF56024">
    <property type="entry name" value="Phospholipase D/nuclease"/>
    <property type="match status" value="1"/>
</dbReference>
<keyword evidence="3" id="KW-0378">Hydrolase</keyword>
<keyword evidence="3" id="KW-0255">Endonuclease</keyword>
<evidence type="ECO:0000259" key="2">
    <source>
        <dbReference type="Pfam" id="PF13091"/>
    </source>
</evidence>
<feature type="transmembrane region" description="Helical" evidence="1">
    <location>
        <begin position="78"/>
        <end position="95"/>
    </location>
</feature>
<reference evidence="3 4" key="1">
    <citation type="journal article" date="2017" name="Nat. Commun.">
        <title>'ARMAN' archaea depend on association with euryarchaeal host in culture and in situ.</title>
        <authorList>
            <person name="Golyshina O."/>
            <person name="Toshchakov S."/>
            <person name="Makarova K."/>
            <person name="Gavrilov S."/>
            <person name="Korzhenkov A."/>
            <person name="La Cono V."/>
            <person name="Arcadi E."/>
            <person name="Nechitaylo T."/>
            <person name="Ferrer M."/>
            <person name="Kublanov I."/>
            <person name="Wolf Y."/>
            <person name="Yakimov M."/>
            <person name="Golyshin P."/>
            <person name="Slesarev A."/>
            <person name="Kozyavkin S."/>
        </authorList>
    </citation>
    <scope>NUCLEOTIDE SEQUENCE [LARGE SCALE GENOMIC DNA]</scope>
    <source>
        <strain evidence="3 4">Mia14</strain>
    </source>
</reference>
<keyword evidence="1" id="KW-0812">Transmembrane</keyword>
<dbReference type="GeneID" id="33314212"/>
<gene>
    <name evidence="3" type="ORF">Mia14_0659</name>
</gene>
<keyword evidence="3" id="KW-0540">Nuclease</keyword>
<keyword evidence="1" id="KW-1133">Transmembrane helix</keyword>
<accession>A0A218NND2</accession>
<feature type="domain" description="Phospholipase D-like" evidence="2">
    <location>
        <begin position="129"/>
        <end position="192"/>
    </location>
</feature>
<keyword evidence="1" id="KW-0472">Membrane</keyword>
<dbReference type="InterPro" id="IPR025202">
    <property type="entry name" value="PLD-like_dom"/>
</dbReference>
<dbReference type="GO" id="GO:0004519">
    <property type="term" value="F:endonuclease activity"/>
    <property type="evidence" value="ECO:0007669"/>
    <property type="project" value="UniProtKB-KW"/>
</dbReference>
<dbReference type="GO" id="GO:0004386">
    <property type="term" value="F:helicase activity"/>
    <property type="evidence" value="ECO:0007669"/>
    <property type="project" value="UniProtKB-KW"/>
</dbReference>
<dbReference type="Gene3D" id="3.30.870.10">
    <property type="entry name" value="Endonuclease Chain A"/>
    <property type="match status" value="1"/>
</dbReference>
<sequence length="195" mass="22450">MGHGESSSYSGNESYRYIDPLVSNDDRYLFIISPFISKNYIKKLVKMSSRKEIKVITSKAAASGEVAKDYIAKSHAKYLIYAAMIFVILSLALYFTKMMLLLSIVVYAAALAIIIYVLIISFNRYPKRRRHIEFKFVEGRFVHEKLYIGEEEAITGSANFTYSGLHKNIEHIEVVHDKKKIKELTDHFYSVWNSA</sequence>
<keyword evidence="4" id="KW-1185">Reference proteome</keyword>